<dbReference type="InterPro" id="IPR039420">
    <property type="entry name" value="WalR-like"/>
</dbReference>
<reference evidence="17 18" key="1">
    <citation type="submission" date="2019-03" db="EMBL/GenBank/DDBJ databases">
        <title>Genomic Encyclopedia of Type Strains, Phase IV (KMG-IV): sequencing the most valuable type-strain genomes for metagenomic binning, comparative biology and taxonomic classification.</title>
        <authorList>
            <person name="Goeker M."/>
        </authorList>
    </citation>
    <scope>NUCLEOTIDE SEQUENCE [LARGE SCALE GENOMIC DNA]</scope>
    <source>
        <strain evidence="17 18">DSM 16326</strain>
    </source>
</reference>
<dbReference type="Gene3D" id="1.10.10.10">
    <property type="entry name" value="Winged helix-like DNA-binding domain superfamily/Winged helix DNA-binding domain"/>
    <property type="match status" value="1"/>
</dbReference>
<evidence type="ECO:0000313" key="18">
    <source>
        <dbReference type="Proteomes" id="UP000294914"/>
    </source>
</evidence>
<dbReference type="AlphaFoldDB" id="A0A4R8IFQ5"/>
<dbReference type="Proteomes" id="UP000294914">
    <property type="component" value="Unassembled WGS sequence"/>
</dbReference>
<dbReference type="Pfam" id="PF00486">
    <property type="entry name" value="Trans_reg_C"/>
    <property type="match status" value="1"/>
</dbReference>
<keyword evidence="6" id="KW-0592">Phosphate transport</keyword>
<feature type="domain" description="OmpR/PhoB-type" evidence="16">
    <location>
        <begin position="131"/>
        <end position="229"/>
    </location>
</feature>
<keyword evidence="10" id="KW-0010">Activator</keyword>
<dbReference type="NCBIfam" id="TIGR02154">
    <property type="entry name" value="PhoB"/>
    <property type="match status" value="1"/>
</dbReference>
<evidence type="ECO:0000256" key="3">
    <source>
        <dbReference type="ARBA" id="ARBA00022448"/>
    </source>
</evidence>
<evidence type="ECO:0000313" key="17">
    <source>
        <dbReference type="EMBL" id="TDX99360.1"/>
    </source>
</evidence>
<dbReference type="OrthoDB" id="9802426at2"/>
<feature type="modified residue" description="4-aspartylphosphate" evidence="13">
    <location>
        <position position="55"/>
    </location>
</feature>
<accession>A0A4R8IFQ5</accession>
<evidence type="ECO:0000256" key="4">
    <source>
        <dbReference type="ARBA" id="ARBA00022490"/>
    </source>
</evidence>
<keyword evidence="7" id="KW-0902">Two-component regulatory system</keyword>
<evidence type="ECO:0000256" key="2">
    <source>
        <dbReference type="ARBA" id="ARBA00013332"/>
    </source>
</evidence>
<dbReference type="FunFam" id="1.10.10.10:FF:000011">
    <property type="entry name" value="Phosphate regulon transcriptional regulator PhoB"/>
    <property type="match status" value="1"/>
</dbReference>
<dbReference type="PROSITE" id="PS50110">
    <property type="entry name" value="RESPONSE_REGULATORY"/>
    <property type="match status" value="1"/>
</dbReference>
<dbReference type="Pfam" id="PF00072">
    <property type="entry name" value="Response_reg"/>
    <property type="match status" value="1"/>
</dbReference>
<dbReference type="InterPro" id="IPR036388">
    <property type="entry name" value="WH-like_DNA-bd_sf"/>
</dbReference>
<keyword evidence="9 14" id="KW-0238">DNA-binding</keyword>
<dbReference type="Gene3D" id="3.40.50.2300">
    <property type="match status" value="1"/>
</dbReference>
<feature type="domain" description="Response regulatory" evidence="15">
    <location>
        <begin position="6"/>
        <end position="122"/>
    </location>
</feature>
<dbReference type="GO" id="GO:0006355">
    <property type="term" value="P:regulation of DNA-templated transcription"/>
    <property type="evidence" value="ECO:0007669"/>
    <property type="project" value="InterPro"/>
</dbReference>
<comment type="subcellular location">
    <subcellularLocation>
        <location evidence="1">Cytoplasm</location>
    </subcellularLocation>
</comment>
<evidence type="ECO:0000256" key="13">
    <source>
        <dbReference type="PROSITE-ProRule" id="PRU00169"/>
    </source>
</evidence>
<dbReference type="CDD" id="cd17618">
    <property type="entry name" value="REC_OmpR_PhoB"/>
    <property type="match status" value="1"/>
</dbReference>
<evidence type="ECO:0000256" key="9">
    <source>
        <dbReference type="ARBA" id="ARBA00023125"/>
    </source>
</evidence>
<name>A0A4R8IFQ5_9GAMM</name>
<sequence>MSQAITLLVVEDEAAIREMLEFTLVRAGFRVIEAADAREAGERLAGEKPDLVLLDWMLPGISGVEFAKRLRRDEATRDLPVIMLTARDEEESKLRGYEAGIDDYVTKPFSNQELIARIRAVLRRSRGPESSEIIEIAGLSLDSAGHRVSIQGQPVNLGPTEFRLLHFFMTHAERVYSRDQLLDQVWGDQVYIEDRTVDVHIRRLRKALAPYGFDRHVQTVRGAGYRFSKQV</sequence>
<dbReference type="InterPro" id="IPR001867">
    <property type="entry name" value="OmpR/PhoB-type_DNA-bd"/>
</dbReference>
<dbReference type="GO" id="GO:0000156">
    <property type="term" value="F:phosphorelay response regulator activity"/>
    <property type="evidence" value="ECO:0007669"/>
    <property type="project" value="InterPro"/>
</dbReference>
<evidence type="ECO:0000256" key="8">
    <source>
        <dbReference type="ARBA" id="ARBA00023015"/>
    </source>
</evidence>
<keyword evidence="11" id="KW-0804">Transcription</keyword>
<evidence type="ECO:0000256" key="1">
    <source>
        <dbReference type="ARBA" id="ARBA00004496"/>
    </source>
</evidence>
<dbReference type="SMART" id="SM00448">
    <property type="entry name" value="REC"/>
    <property type="match status" value="1"/>
</dbReference>
<dbReference type="GO" id="GO:0032993">
    <property type="term" value="C:protein-DNA complex"/>
    <property type="evidence" value="ECO:0007669"/>
    <property type="project" value="TreeGrafter"/>
</dbReference>
<evidence type="ECO:0000256" key="7">
    <source>
        <dbReference type="ARBA" id="ARBA00023012"/>
    </source>
</evidence>
<dbReference type="CDD" id="cd00383">
    <property type="entry name" value="trans_reg_C"/>
    <property type="match status" value="1"/>
</dbReference>
<evidence type="ECO:0000259" key="16">
    <source>
        <dbReference type="PROSITE" id="PS51755"/>
    </source>
</evidence>
<keyword evidence="4" id="KW-0963">Cytoplasm</keyword>
<dbReference type="GO" id="GO:0005829">
    <property type="term" value="C:cytosol"/>
    <property type="evidence" value="ECO:0007669"/>
    <property type="project" value="TreeGrafter"/>
</dbReference>
<evidence type="ECO:0000256" key="10">
    <source>
        <dbReference type="ARBA" id="ARBA00023159"/>
    </source>
</evidence>
<dbReference type="EMBL" id="SOQX01000008">
    <property type="protein sequence ID" value="TDX99360.1"/>
    <property type="molecule type" value="Genomic_DNA"/>
</dbReference>
<dbReference type="SMART" id="SM00862">
    <property type="entry name" value="Trans_reg_C"/>
    <property type="match status" value="1"/>
</dbReference>
<organism evidence="17 18">
    <name type="scientific">Thiohalophilus thiocyanatoxydans</name>
    <dbReference type="NCBI Taxonomy" id="381308"/>
    <lineage>
        <taxon>Bacteria</taxon>
        <taxon>Pseudomonadati</taxon>
        <taxon>Pseudomonadota</taxon>
        <taxon>Gammaproteobacteria</taxon>
        <taxon>Thiohalomonadales</taxon>
        <taxon>Thiohalophilaceae</taxon>
        <taxon>Thiohalophilus</taxon>
    </lineage>
</organism>
<dbReference type="InterPro" id="IPR011006">
    <property type="entry name" value="CheY-like_superfamily"/>
</dbReference>
<dbReference type="RefSeq" id="WP_134085104.1">
    <property type="nucleotide sequence ID" value="NZ_SOQX01000008.1"/>
</dbReference>
<keyword evidence="18" id="KW-1185">Reference proteome</keyword>
<feature type="DNA-binding region" description="OmpR/PhoB-type" evidence="14">
    <location>
        <begin position="131"/>
        <end position="229"/>
    </location>
</feature>
<keyword evidence="8" id="KW-0805">Transcription regulation</keyword>
<dbReference type="PANTHER" id="PTHR48111:SF40">
    <property type="entry name" value="PHOSPHATE REGULON TRANSCRIPTIONAL REGULATORY PROTEIN PHOB"/>
    <property type="match status" value="1"/>
</dbReference>
<evidence type="ECO:0000256" key="6">
    <source>
        <dbReference type="ARBA" id="ARBA00022592"/>
    </source>
</evidence>
<keyword evidence="5 13" id="KW-0597">Phosphoprotein</keyword>
<evidence type="ECO:0000259" key="15">
    <source>
        <dbReference type="PROSITE" id="PS50110"/>
    </source>
</evidence>
<evidence type="ECO:0000256" key="12">
    <source>
        <dbReference type="ARBA" id="ARBA00024735"/>
    </source>
</evidence>
<dbReference type="SUPFAM" id="SSF52172">
    <property type="entry name" value="CheY-like"/>
    <property type="match status" value="1"/>
</dbReference>
<evidence type="ECO:0000256" key="11">
    <source>
        <dbReference type="ARBA" id="ARBA00023163"/>
    </source>
</evidence>
<proteinExistence type="predicted"/>
<comment type="function">
    <text evidence="12">This protein is a positive regulator for the phosphate regulon. Transcription of this operon is positively regulated by PhoB and PhoR when phosphate is limited.</text>
</comment>
<evidence type="ECO:0000256" key="5">
    <source>
        <dbReference type="ARBA" id="ARBA00022553"/>
    </source>
</evidence>
<gene>
    <name evidence="17" type="ORF">EDC23_2573</name>
</gene>
<dbReference type="GO" id="GO:0006817">
    <property type="term" value="P:phosphate ion transport"/>
    <property type="evidence" value="ECO:0007669"/>
    <property type="project" value="UniProtKB-KW"/>
</dbReference>
<keyword evidence="3" id="KW-0813">Transport</keyword>
<dbReference type="FunFam" id="3.40.50.2300:FF:000001">
    <property type="entry name" value="DNA-binding response regulator PhoB"/>
    <property type="match status" value="1"/>
</dbReference>
<dbReference type="PROSITE" id="PS51755">
    <property type="entry name" value="OMPR_PHOB"/>
    <property type="match status" value="1"/>
</dbReference>
<dbReference type="InterPro" id="IPR001789">
    <property type="entry name" value="Sig_transdc_resp-reg_receiver"/>
</dbReference>
<protein>
    <recommendedName>
        <fullName evidence="2">Phosphate regulon transcriptional regulatory protein PhoB</fullName>
    </recommendedName>
</protein>
<evidence type="ECO:0000256" key="14">
    <source>
        <dbReference type="PROSITE-ProRule" id="PRU01091"/>
    </source>
</evidence>
<dbReference type="GO" id="GO:0000976">
    <property type="term" value="F:transcription cis-regulatory region binding"/>
    <property type="evidence" value="ECO:0007669"/>
    <property type="project" value="TreeGrafter"/>
</dbReference>
<comment type="caution">
    <text evidence="17">The sequence shown here is derived from an EMBL/GenBank/DDBJ whole genome shotgun (WGS) entry which is preliminary data.</text>
</comment>
<dbReference type="PANTHER" id="PTHR48111">
    <property type="entry name" value="REGULATOR OF RPOS"/>
    <property type="match status" value="1"/>
</dbReference>
<dbReference type="InterPro" id="IPR011879">
    <property type="entry name" value="Sig_transdc_resp-reg_PhoB"/>
</dbReference>